<reference evidence="1 2" key="1">
    <citation type="submission" date="2018-06" db="EMBL/GenBank/DDBJ databases">
        <authorList>
            <consortium name="Pathogen Informatics"/>
            <person name="Doyle S."/>
        </authorList>
    </citation>
    <scope>NUCLEOTIDE SEQUENCE [LARGE SCALE GENOMIC DNA]</scope>
    <source>
        <strain evidence="1 2">NCTC9617</strain>
    </source>
</reference>
<accession>A0A378FY82</accession>
<protein>
    <submittedName>
        <fullName evidence="1">Uncharacterized protein</fullName>
    </submittedName>
</protein>
<evidence type="ECO:0000313" key="1">
    <source>
        <dbReference type="EMBL" id="STW49123.1"/>
    </source>
</evidence>
<gene>
    <name evidence="1" type="ORF">NCTC9617_05745</name>
</gene>
<dbReference type="EMBL" id="UGNC01000005">
    <property type="protein sequence ID" value="STW49123.1"/>
    <property type="molecule type" value="Genomic_DNA"/>
</dbReference>
<organism evidence="1 2">
    <name type="scientific">Klebsiella pneumoniae</name>
    <dbReference type="NCBI Taxonomy" id="573"/>
    <lineage>
        <taxon>Bacteria</taxon>
        <taxon>Pseudomonadati</taxon>
        <taxon>Pseudomonadota</taxon>
        <taxon>Gammaproteobacteria</taxon>
        <taxon>Enterobacterales</taxon>
        <taxon>Enterobacteriaceae</taxon>
        <taxon>Klebsiella/Raoultella group</taxon>
        <taxon>Klebsiella</taxon>
        <taxon>Klebsiella pneumoniae complex</taxon>
    </lineage>
</organism>
<dbReference type="AlphaFoldDB" id="A0A378FY82"/>
<name>A0A378FY82_KLEPN</name>
<sequence length="46" mass="5156">MSGCANNIGLNPETNVSKFDGVKTVTIHRMEQMLYVNWSVLDRKSA</sequence>
<evidence type="ECO:0000313" key="2">
    <source>
        <dbReference type="Proteomes" id="UP000255167"/>
    </source>
</evidence>
<proteinExistence type="predicted"/>
<dbReference type="Proteomes" id="UP000255167">
    <property type="component" value="Unassembled WGS sequence"/>
</dbReference>